<feature type="domain" description="Extradiol ring-cleavage dioxygenase class III enzyme subunit B" evidence="7">
    <location>
        <begin position="35"/>
        <end position="280"/>
    </location>
</feature>
<accession>A0A8D8UX43</accession>
<evidence type="ECO:0000256" key="6">
    <source>
        <dbReference type="SAM" id="SignalP"/>
    </source>
</evidence>
<evidence type="ECO:0000256" key="5">
    <source>
        <dbReference type="ARBA" id="ARBA00023002"/>
    </source>
</evidence>
<evidence type="ECO:0000256" key="1">
    <source>
        <dbReference type="ARBA" id="ARBA00001947"/>
    </source>
</evidence>
<protein>
    <submittedName>
        <fullName evidence="8">Extradiol ring-cleavage dioxygenase</fullName>
    </submittedName>
</protein>
<comment type="similarity">
    <text evidence="2">Belongs to the DODA-type extradiol aromatic ring-opening dioxygenase family.</text>
</comment>
<dbReference type="Gene3D" id="3.40.830.10">
    <property type="entry name" value="LigB-like"/>
    <property type="match status" value="1"/>
</dbReference>
<feature type="signal peptide" evidence="6">
    <location>
        <begin position="1"/>
        <end position="24"/>
    </location>
</feature>
<keyword evidence="4" id="KW-0862">Zinc</keyword>
<dbReference type="EMBL" id="HBUF01208624">
    <property type="protein sequence ID" value="CAG6664801.1"/>
    <property type="molecule type" value="Transcribed_RNA"/>
</dbReference>
<reference evidence="8" key="1">
    <citation type="submission" date="2021-05" db="EMBL/GenBank/DDBJ databases">
        <authorList>
            <person name="Alioto T."/>
            <person name="Alioto T."/>
            <person name="Gomez Garrido J."/>
        </authorList>
    </citation>
    <scope>NUCLEOTIDE SEQUENCE</scope>
</reference>
<dbReference type="EMBL" id="HBUF01348151">
    <property type="protein sequence ID" value="CAG6711386.1"/>
    <property type="molecule type" value="Transcribed_RNA"/>
</dbReference>
<keyword evidence="3" id="KW-0479">Metal-binding</keyword>
<keyword evidence="5" id="KW-0560">Oxidoreductase</keyword>
<dbReference type="InterPro" id="IPR004183">
    <property type="entry name" value="Xdiol_dOase_suB"/>
</dbReference>
<dbReference type="PANTHER" id="PTHR30096:SF0">
    <property type="entry name" value="4,5-DOPA DIOXYGENASE EXTRADIOL-LIKE PROTEIN"/>
    <property type="match status" value="1"/>
</dbReference>
<dbReference type="GO" id="GO:0008270">
    <property type="term" value="F:zinc ion binding"/>
    <property type="evidence" value="ECO:0007669"/>
    <property type="project" value="InterPro"/>
</dbReference>
<name>A0A8D8UX43_9HEMI</name>
<feature type="chain" id="PRO_5033671553" evidence="6">
    <location>
        <begin position="25"/>
        <end position="293"/>
    </location>
</feature>
<proteinExistence type="inferred from homology"/>
<keyword evidence="6" id="KW-0732">Signal</keyword>
<dbReference type="AlphaFoldDB" id="A0A8D8UX43"/>
<comment type="cofactor">
    <cofactor evidence="1">
        <name>Zn(2+)</name>
        <dbReference type="ChEBI" id="CHEBI:29105"/>
    </cofactor>
</comment>
<dbReference type="PIRSF" id="PIRSF006157">
    <property type="entry name" value="Doxgns_DODA"/>
    <property type="match status" value="1"/>
</dbReference>
<sequence>MVRLTVFNIILSAVIFYSDYSTETSTMNHTKPMPTIYIPHGGGPCFFMEWDPPDNWNSMKHYLEQLEKTLPRKPSSILLISAHWNDAPVFTVGSGERPQLIYDYYGFPDHTYKLKYDAPGNPSLAKQVKELIAKTGIPVKEDPSRGYDHGVFIPLKVIFPVADIPIVTLSLRSDLDPTAHIAVGKALESLRSQDVLIVGSGMSFHNMRGYNPRFYEASKQFDDYLNTAAESDEDTRNGMLTAWSNAPGGRQSHPYEDHLMPLLVVAGAGGKDIGKRVYSDKVSDVIISGYQFG</sequence>
<dbReference type="InterPro" id="IPR014436">
    <property type="entry name" value="Extradiol_dOase_DODA"/>
</dbReference>
<evidence type="ECO:0000256" key="3">
    <source>
        <dbReference type="ARBA" id="ARBA00022723"/>
    </source>
</evidence>
<evidence type="ECO:0000259" key="7">
    <source>
        <dbReference type="Pfam" id="PF02900"/>
    </source>
</evidence>
<evidence type="ECO:0000256" key="2">
    <source>
        <dbReference type="ARBA" id="ARBA00007581"/>
    </source>
</evidence>
<dbReference type="Pfam" id="PF02900">
    <property type="entry name" value="LigB"/>
    <property type="match status" value="1"/>
</dbReference>
<dbReference type="SUPFAM" id="SSF53213">
    <property type="entry name" value="LigB-like"/>
    <property type="match status" value="1"/>
</dbReference>
<keyword evidence="8" id="KW-0223">Dioxygenase</keyword>
<dbReference type="EMBL" id="HBUF01632721">
    <property type="protein sequence ID" value="CAG6783482.1"/>
    <property type="molecule type" value="Transcribed_RNA"/>
</dbReference>
<organism evidence="8">
    <name type="scientific">Cacopsylla melanoneura</name>
    <dbReference type="NCBI Taxonomy" id="428564"/>
    <lineage>
        <taxon>Eukaryota</taxon>
        <taxon>Metazoa</taxon>
        <taxon>Ecdysozoa</taxon>
        <taxon>Arthropoda</taxon>
        <taxon>Hexapoda</taxon>
        <taxon>Insecta</taxon>
        <taxon>Pterygota</taxon>
        <taxon>Neoptera</taxon>
        <taxon>Paraneoptera</taxon>
        <taxon>Hemiptera</taxon>
        <taxon>Sternorrhyncha</taxon>
        <taxon>Psylloidea</taxon>
        <taxon>Psyllidae</taxon>
        <taxon>Psyllinae</taxon>
        <taxon>Cacopsylla</taxon>
    </lineage>
</organism>
<dbReference type="GO" id="GO:0016702">
    <property type="term" value="F:oxidoreductase activity, acting on single donors with incorporation of molecular oxygen, incorporation of two atoms of oxygen"/>
    <property type="evidence" value="ECO:0007669"/>
    <property type="project" value="UniProtKB-ARBA"/>
</dbReference>
<evidence type="ECO:0000256" key="4">
    <source>
        <dbReference type="ARBA" id="ARBA00022833"/>
    </source>
</evidence>
<dbReference type="GO" id="GO:0008198">
    <property type="term" value="F:ferrous iron binding"/>
    <property type="evidence" value="ECO:0007669"/>
    <property type="project" value="InterPro"/>
</dbReference>
<evidence type="ECO:0000313" key="8">
    <source>
        <dbReference type="EMBL" id="CAG6711386.1"/>
    </source>
</evidence>
<dbReference type="CDD" id="cd07363">
    <property type="entry name" value="45_DOPA_Dioxygenase"/>
    <property type="match status" value="1"/>
</dbReference>
<dbReference type="PANTHER" id="PTHR30096">
    <property type="entry name" value="4,5-DOPA DIOXYGENASE EXTRADIOL-LIKE PROTEIN"/>
    <property type="match status" value="1"/>
</dbReference>
<dbReference type="EMBL" id="HBUF01072836">
    <property type="protein sequence ID" value="CAG6630207.1"/>
    <property type="molecule type" value="Transcribed_RNA"/>
</dbReference>